<dbReference type="GO" id="GO:0030574">
    <property type="term" value="P:collagen catabolic process"/>
    <property type="evidence" value="ECO:0007669"/>
    <property type="project" value="TreeGrafter"/>
</dbReference>
<keyword evidence="6 9" id="KW-0862">Zinc</keyword>
<comment type="cofactor">
    <cofactor evidence="9">
        <name>Zn(2+)</name>
        <dbReference type="ChEBI" id="CHEBI:29105"/>
    </cofactor>
    <text evidence="9">Binds 2 Zn(2+) ions per subunit.</text>
</comment>
<feature type="binding site" evidence="9">
    <location>
        <position position="185"/>
    </location>
    <ligand>
        <name>Ca(2+)</name>
        <dbReference type="ChEBI" id="CHEBI:29108"/>
        <label>3</label>
    </ligand>
</feature>
<gene>
    <name evidence="13" type="ORF">RI129_005917</name>
</gene>
<keyword evidence="4 11" id="KW-0732">Signal</keyword>
<evidence type="ECO:0000256" key="9">
    <source>
        <dbReference type="PIRSR" id="PIRSR621190-2"/>
    </source>
</evidence>
<evidence type="ECO:0000256" key="5">
    <source>
        <dbReference type="ARBA" id="ARBA00022801"/>
    </source>
</evidence>
<keyword evidence="9" id="KW-0106">Calcium</keyword>
<dbReference type="AlphaFoldDB" id="A0AAN7ZJB9"/>
<evidence type="ECO:0000256" key="4">
    <source>
        <dbReference type="ARBA" id="ARBA00022729"/>
    </source>
</evidence>
<evidence type="ECO:0000256" key="11">
    <source>
        <dbReference type="SAM" id="SignalP"/>
    </source>
</evidence>
<dbReference type="InterPro" id="IPR006026">
    <property type="entry name" value="Peptidase_Metallo"/>
</dbReference>
<dbReference type="Pfam" id="PF01471">
    <property type="entry name" value="PG_binding_1"/>
    <property type="match status" value="1"/>
</dbReference>
<dbReference type="InterPro" id="IPR002477">
    <property type="entry name" value="Peptidoglycan-bd-like"/>
</dbReference>
<evidence type="ECO:0000256" key="8">
    <source>
        <dbReference type="PIRSR" id="PIRSR621190-1"/>
    </source>
</evidence>
<comment type="cofactor">
    <cofactor evidence="9">
        <name>Ca(2+)</name>
        <dbReference type="ChEBI" id="CHEBI:29108"/>
    </cofactor>
    <text evidence="9">Can bind about 5 Ca(2+) ions per subunit.</text>
</comment>
<feature type="binding site" evidence="9">
    <location>
        <position position="170"/>
    </location>
    <ligand>
        <name>Zn(2+)</name>
        <dbReference type="ChEBI" id="CHEBI:29105"/>
        <label>1</label>
    </ligand>
</feature>
<comment type="caution">
    <text evidence="13">The sequence shown here is derived from an EMBL/GenBank/DDBJ whole genome shotgun (WGS) entry which is preliminary data.</text>
</comment>
<evidence type="ECO:0000256" key="1">
    <source>
        <dbReference type="ARBA" id="ARBA00010370"/>
    </source>
</evidence>
<organism evidence="13 14">
    <name type="scientific">Pyrocoelia pectoralis</name>
    <dbReference type="NCBI Taxonomy" id="417401"/>
    <lineage>
        <taxon>Eukaryota</taxon>
        <taxon>Metazoa</taxon>
        <taxon>Ecdysozoa</taxon>
        <taxon>Arthropoda</taxon>
        <taxon>Hexapoda</taxon>
        <taxon>Insecta</taxon>
        <taxon>Pterygota</taxon>
        <taxon>Neoptera</taxon>
        <taxon>Endopterygota</taxon>
        <taxon>Coleoptera</taxon>
        <taxon>Polyphaga</taxon>
        <taxon>Elateriformia</taxon>
        <taxon>Elateroidea</taxon>
        <taxon>Lampyridae</taxon>
        <taxon>Lampyrinae</taxon>
        <taxon>Pyrocoelia</taxon>
    </lineage>
</organism>
<feature type="binding site" evidence="9">
    <location>
        <position position="221"/>
    </location>
    <ligand>
        <name>Zn(2+)</name>
        <dbReference type="ChEBI" id="CHEBI:29105"/>
        <label>2</label>
        <note>catalytic</note>
    </ligand>
</feature>
<feature type="binding site" evidence="9">
    <location>
        <position position="182"/>
    </location>
    <ligand>
        <name>Ca(2+)</name>
        <dbReference type="ChEBI" id="CHEBI:29108"/>
        <label>3</label>
    </ligand>
</feature>
<reference evidence="13 14" key="1">
    <citation type="journal article" date="2024" name="Insects">
        <title>An Improved Chromosome-Level Genome Assembly of the Firefly Pyrocoelia pectoralis.</title>
        <authorList>
            <person name="Fu X."/>
            <person name="Meyer-Rochow V.B."/>
            <person name="Ballantyne L."/>
            <person name="Zhu X."/>
        </authorList>
    </citation>
    <scope>NUCLEOTIDE SEQUENCE [LARGE SCALE GENOMIC DNA]</scope>
    <source>
        <strain evidence="13">XCY_ONT2</strain>
    </source>
</reference>
<name>A0AAN7ZJB9_9COLE</name>
<feature type="binding site" evidence="9">
    <location>
        <position position="162"/>
    </location>
    <ligand>
        <name>Ca(2+)</name>
        <dbReference type="ChEBI" id="CHEBI:29108"/>
        <label>3</label>
    </ligand>
</feature>
<dbReference type="GO" id="GO:0031012">
    <property type="term" value="C:extracellular matrix"/>
    <property type="evidence" value="ECO:0007669"/>
    <property type="project" value="InterPro"/>
</dbReference>
<dbReference type="GO" id="GO:0030198">
    <property type="term" value="P:extracellular matrix organization"/>
    <property type="evidence" value="ECO:0007669"/>
    <property type="project" value="TreeGrafter"/>
</dbReference>
<feature type="chain" id="PRO_5043035919" description="Peptidase metallopeptidase domain-containing protein" evidence="11">
    <location>
        <begin position="16"/>
        <end position="247"/>
    </location>
</feature>
<feature type="binding site" evidence="9">
    <location>
        <position position="185"/>
    </location>
    <ligand>
        <name>Ca(2+)</name>
        <dbReference type="ChEBI" id="CHEBI:29108"/>
        <label>1</label>
    </ligand>
</feature>
<comment type="similarity">
    <text evidence="1">Belongs to the peptidase M10A family.</text>
</comment>
<dbReference type="SMART" id="SM00235">
    <property type="entry name" value="ZnMc"/>
    <property type="match status" value="1"/>
</dbReference>
<feature type="binding site" evidence="9">
    <location>
        <position position="180"/>
    </location>
    <ligand>
        <name>Zn(2+)</name>
        <dbReference type="ChEBI" id="CHEBI:29105"/>
        <label>1</label>
    </ligand>
</feature>
<feature type="domain" description="Peptidase metallopeptidase" evidence="12">
    <location>
        <begin position="91"/>
        <end position="245"/>
    </location>
</feature>
<evidence type="ECO:0000256" key="3">
    <source>
        <dbReference type="ARBA" id="ARBA00022723"/>
    </source>
</evidence>
<dbReference type="GO" id="GO:0004222">
    <property type="term" value="F:metalloendopeptidase activity"/>
    <property type="evidence" value="ECO:0007669"/>
    <property type="project" value="InterPro"/>
</dbReference>
<dbReference type="GO" id="GO:0005615">
    <property type="term" value="C:extracellular space"/>
    <property type="evidence" value="ECO:0007669"/>
    <property type="project" value="TreeGrafter"/>
</dbReference>
<keyword evidence="3 9" id="KW-0479">Metal-binding</keyword>
<keyword evidence="14" id="KW-1185">Reference proteome</keyword>
<evidence type="ECO:0000259" key="12">
    <source>
        <dbReference type="SMART" id="SM00235"/>
    </source>
</evidence>
<evidence type="ECO:0000256" key="2">
    <source>
        <dbReference type="ARBA" id="ARBA00022670"/>
    </source>
</evidence>
<dbReference type="CDD" id="cd04278">
    <property type="entry name" value="ZnMc_MMP"/>
    <property type="match status" value="1"/>
</dbReference>
<feature type="short sequence motif" description="Cysteine switch" evidence="10">
    <location>
        <begin position="75"/>
        <end position="83"/>
    </location>
</feature>
<dbReference type="EMBL" id="JAVRBK010000004">
    <property type="protein sequence ID" value="KAK5644617.1"/>
    <property type="molecule type" value="Genomic_DNA"/>
</dbReference>
<feature type="binding site" evidence="9">
    <location>
        <position position="145"/>
    </location>
    <ligand>
        <name>Ca(2+)</name>
        <dbReference type="ChEBI" id="CHEBI:29108"/>
        <label>2</label>
    </ligand>
</feature>
<dbReference type="Proteomes" id="UP001329430">
    <property type="component" value="Chromosome 4"/>
</dbReference>
<dbReference type="InterPro" id="IPR001818">
    <property type="entry name" value="Pept_M10_metallopeptidase"/>
</dbReference>
<feature type="binding site" evidence="9">
    <location>
        <position position="203"/>
    </location>
    <ligand>
        <name>Zn(2+)</name>
        <dbReference type="ChEBI" id="CHEBI:29105"/>
        <label>2</label>
        <note>catalytic</note>
    </ligand>
</feature>
<dbReference type="GO" id="GO:0006508">
    <property type="term" value="P:proteolysis"/>
    <property type="evidence" value="ECO:0007669"/>
    <property type="project" value="UniProtKB-KW"/>
</dbReference>
<dbReference type="PANTHER" id="PTHR10201:SF291">
    <property type="entry name" value="MATRIX METALLOPROTEINASE 1, ISOFORM C-RELATED"/>
    <property type="match status" value="1"/>
</dbReference>
<evidence type="ECO:0000256" key="6">
    <source>
        <dbReference type="ARBA" id="ARBA00022833"/>
    </source>
</evidence>
<feature type="binding site" description="in inhibited form" evidence="9">
    <location>
        <position position="77"/>
    </location>
    <ligand>
        <name>Zn(2+)</name>
        <dbReference type="ChEBI" id="CHEBI:29105"/>
        <label>2</label>
        <note>catalytic</note>
    </ligand>
</feature>
<protein>
    <recommendedName>
        <fullName evidence="12">Peptidase metallopeptidase domain-containing protein</fullName>
    </recommendedName>
</protein>
<dbReference type="InterPro" id="IPR036365">
    <property type="entry name" value="PGBD-like_sf"/>
</dbReference>
<evidence type="ECO:0000313" key="14">
    <source>
        <dbReference type="Proteomes" id="UP001329430"/>
    </source>
</evidence>
<keyword evidence="2" id="KW-0645">Protease</keyword>
<feature type="signal peptide" evidence="11">
    <location>
        <begin position="1"/>
        <end position="15"/>
    </location>
</feature>
<feature type="binding site" evidence="9">
    <location>
        <position position="163"/>
    </location>
    <ligand>
        <name>Ca(2+)</name>
        <dbReference type="ChEBI" id="CHEBI:29108"/>
        <label>3</label>
    </ligand>
</feature>
<dbReference type="PANTHER" id="PTHR10201">
    <property type="entry name" value="MATRIX METALLOPROTEINASE"/>
    <property type="match status" value="1"/>
</dbReference>
<evidence type="ECO:0000256" key="7">
    <source>
        <dbReference type="ARBA" id="ARBA00023049"/>
    </source>
</evidence>
<feature type="binding site" evidence="9">
    <location>
        <position position="155"/>
    </location>
    <ligand>
        <name>Zn(2+)</name>
        <dbReference type="ChEBI" id="CHEBI:29105"/>
        <label>1</label>
    </ligand>
</feature>
<dbReference type="PRINTS" id="PR00138">
    <property type="entry name" value="MATRIXIN"/>
</dbReference>
<dbReference type="Pfam" id="PF00413">
    <property type="entry name" value="Peptidase_M10"/>
    <property type="match status" value="1"/>
</dbReference>
<feature type="binding site" evidence="9">
    <location>
        <position position="165"/>
    </location>
    <ligand>
        <name>Ca(2+)</name>
        <dbReference type="ChEBI" id="CHEBI:29108"/>
        <label>3</label>
    </ligand>
</feature>
<evidence type="ECO:0000256" key="10">
    <source>
        <dbReference type="PIRSR" id="PIRSR621190-5"/>
    </source>
</evidence>
<feature type="active site" evidence="8">
    <location>
        <position position="204"/>
    </location>
</feature>
<proteinExistence type="inferred from homology"/>
<keyword evidence="5" id="KW-0378">Hydrolase</keyword>
<dbReference type="SUPFAM" id="SSF47090">
    <property type="entry name" value="PGBD-like"/>
    <property type="match status" value="1"/>
</dbReference>
<dbReference type="GO" id="GO:0008270">
    <property type="term" value="F:zinc ion binding"/>
    <property type="evidence" value="ECO:0007669"/>
    <property type="project" value="InterPro"/>
</dbReference>
<sequence>MKFFLLSILFALAYAGPIQERNDVVNYLIRYGYLEKAQLHNRQSVFHAIQKLQKMARIPETGIVDQATIEFTKKPRCGLPDFVNGQPRVNRDVAWDKTSLTYHIGEKTADLTEEQYADNMKLALDTWAKYVKLNFSRVLDVQDADIVSYFGSRDHGCGVSFDGPSGVLAHAYFPQNGDIHFDNDEVWNLTGERGFDFFSVALHELGHSIGLDHSDVPEAVMFPTYSVWTELSQDDIDRIQQLYPSAN</sequence>
<feature type="binding site" evidence="9">
    <location>
        <position position="207"/>
    </location>
    <ligand>
        <name>Zn(2+)</name>
        <dbReference type="ChEBI" id="CHEBI:29105"/>
        <label>2</label>
        <note>catalytic</note>
    </ligand>
</feature>
<dbReference type="InterPro" id="IPR021190">
    <property type="entry name" value="Pept_M10A"/>
</dbReference>
<dbReference type="InterPro" id="IPR024079">
    <property type="entry name" value="MetalloPept_cat_dom_sf"/>
</dbReference>
<feature type="binding site" evidence="9">
    <location>
        <position position="178"/>
    </location>
    <ligand>
        <name>Ca(2+)</name>
        <dbReference type="ChEBI" id="CHEBI:29108"/>
        <label>2</label>
    </ligand>
</feature>
<dbReference type="InterPro" id="IPR033739">
    <property type="entry name" value="M10A_MMP"/>
</dbReference>
<dbReference type="Gene3D" id="3.40.390.10">
    <property type="entry name" value="Collagenase (Catalytic Domain)"/>
    <property type="match status" value="1"/>
</dbReference>
<accession>A0AAN7ZJB9</accession>
<evidence type="ECO:0000313" key="13">
    <source>
        <dbReference type="EMBL" id="KAK5644617.1"/>
    </source>
</evidence>
<dbReference type="SUPFAM" id="SSF55486">
    <property type="entry name" value="Metalloproteases ('zincins'), catalytic domain"/>
    <property type="match status" value="1"/>
</dbReference>
<keyword evidence="7" id="KW-0482">Metalloprotease</keyword>
<feature type="binding site" evidence="9">
    <location>
        <position position="110"/>
    </location>
    <ligand>
        <name>Ca(2+)</name>
        <dbReference type="ChEBI" id="CHEBI:29108"/>
        <label>1</label>
    </ligand>
</feature>
<feature type="binding site" evidence="9">
    <location>
        <position position="213"/>
    </location>
    <ligand>
        <name>Zn(2+)</name>
        <dbReference type="ChEBI" id="CHEBI:29105"/>
        <label>2</label>
        <note>catalytic</note>
    </ligand>
</feature>